<keyword evidence="2" id="KW-0732">Signal</keyword>
<dbReference type="PANTHER" id="PTHR10166:SF66">
    <property type="entry name" value="VWFA AND CACHE DOMAIN-CONTAINING PROTEIN CG16868"/>
    <property type="match status" value="1"/>
</dbReference>
<feature type="signal peptide" evidence="2">
    <location>
        <begin position="1"/>
        <end position="21"/>
    </location>
</feature>
<dbReference type="Gene3D" id="3.30.450.20">
    <property type="entry name" value="PAS domain"/>
    <property type="match status" value="1"/>
</dbReference>
<keyword evidence="5" id="KW-1185">Reference proteome</keyword>
<evidence type="ECO:0000313" key="4">
    <source>
        <dbReference type="EMBL" id="CAB3247462.1"/>
    </source>
</evidence>
<comment type="caution">
    <text evidence="3">The sequence shown here is derived from an EMBL/GenBank/DDBJ whole genome shotgun (WGS) entry which is preliminary data.</text>
</comment>
<evidence type="ECO:0008006" key="7">
    <source>
        <dbReference type="Google" id="ProtNLM"/>
    </source>
</evidence>
<dbReference type="EMBL" id="CADEBD010000337">
    <property type="protein sequence ID" value="CAB3247462.1"/>
    <property type="molecule type" value="Genomic_DNA"/>
</dbReference>
<evidence type="ECO:0000313" key="3">
    <source>
        <dbReference type="EMBL" id="CAB3223892.1"/>
    </source>
</evidence>
<feature type="transmembrane region" description="Helical" evidence="1">
    <location>
        <begin position="1024"/>
        <end position="1046"/>
    </location>
</feature>
<dbReference type="GO" id="GO:0005891">
    <property type="term" value="C:voltage-gated calcium channel complex"/>
    <property type="evidence" value="ECO:0007669"/>
    <property type="project" value="TreeGrafter"/>
</dbReference>
<dbReference type="InterPro" id="IPR051173">
    <property type="entry name" value="Ca_channel_alpha-2/delta"/>
</dbReference>
<dbReference type="PANTHER" id="PTHR10166">
    <property type="entry name" value="VOLTAGE-DEPENDENT CALCIUM CHANNEL SUBUNIT ALPHA-2/DELTA-RELATED"/>
    <property type="match status" value="1"/>
</dbReference>
<proteinExistence type="predicted"/>
<keyword evidence="1" id="KW-0812">Transmembrane</keyword>
<dbReference type="OrthoDB" id="2150145at2759"/>
<feature type="chain" id="PRO_5036272879" description="VWFA and cache domain-containing protein 1-like" evidence="2">
    <location>
        <begin position="22"/>
        <end position="1195"/>
    </location>
</feature>
<dbReference type="Proteomes" id="UP000494106">
    <property type="component" value="Unassembled WGS sequence"/>
</dbReference>
<dbReference type="AlphaFoldDB" id="A0A8S0YXL2"/>
<keyword evidence="1" id="KW-1133">Transmembrane helix</keyword>
<protein>
    <recommendedName>
        <fullName evidence="7">VWFA and cache domain-containing protein 1-like</fullName>
    </recommendedName>
</protein>
<evidence type="ECO:0000313" key="5">
    <source>
        <dbReference type="Proteomes" id="UP000494106"/>
    </source>
</evidence>
<evidence type="ECO:0000256" key="1">
    <source>
        <dbReference type="SAM" id="Phobius"/>
    </source>
</evidence>
<evidence type="ECO:0000313" key="6">
    <source>
        <dbReference type="Proteomes" id="UP000494256"/>
    </source>
</evidence>
<name>A0A8S0YXL2_ARCPL</name>
<gene>
    <name evidence="4" type="ORF">APLA_LOCUS11928</name>
    <name evidence="3" type="ORF">APLA_LOCUS1855</name>
</gene>
<organism evidence="3 5">
    <name type="scientific">Arctia plantaginis</name>
    <name type="common">Wood tiger moth</name>
    <name type="synonym">Phalaena plantaginis</name>
    <dbReference type="NCBI Taxonomy" id="874455"/>
    <lineage>
        <taxon>Eukaryota</taxon>
        <taxon>Metazoa</taxon>
        <taxon>Ecdysozoa</taxon>
        <taxon>Arthropoda</taxon>
        <taxon>Hexapoda</taxon>
        <taxon>Insecta</taxon>
        <taxon>Pterygota</taxon>
        <taxon>Neoptera</taxon>
        <taxon>Endopterygota</taxon>
        <taxon>Lepidoptera</taxon>
        <taxon>Glossata</taxon>
        <taxon>Ditrysia</taxon>
        <taxon>Noctuoidea</taxon>
        <taxon>Erebidae</taxon>
        <taxon>Arctiinae</taxon>
        <taxon>Arctia</taxon>
    </lineage>
</organism>
<accession>A0A8S0YXL2</accession>
<dbReference type="Proteomes" id="UP000494256">
    <property type="component" value="Unassembled WGS sequence"/>
</dbReference>
<reference evidence="5 6" key="1">
    <citation type="submission" date="2020-04" db="EMBL/GenBank/DDBJ databases">
        <authorList>
            <person name="Wallbank WR R."/>
            <person name="Pardo Diaz C."/>
            <person name="Kozak K."/>
            <person name="Martin S."/>
            <person name="Jiggins C."/>
            <person name="Moest M."/>
            <person name="Warren A I."/>
            <person name="Byers J.R.P. K."/>
            <person name="Montejo-Kovacevich G."/>
            <person name="Yen C E."/>
        </authorList>
    </citation>
    <scope>NUCLEOTIDE SEQUENCE [LARGE SCALE GENOMIC DNA]</scope>
</reference>
<sequence length="1195" mass="134173">MRLLSLLFMITTSFGVNVILAQSDSCTRTNSRSDYKLCVRKLSDTLGNKFLEIVNIEVGSEYSAHFEIRPANKVTARHQPSDSDVLLSITDKLSYKLSSATNILYDMNNAINDNSTPSFTHPCPFNSIRKSVFIKSSNVYDNLPLPDTKNKMLGRFKDLKVKRQYYLSHMDYATDRDCATMPHSNLRYLYHKVVHPDPKLVVFVIDNNMKEDSLQHAIHVAKETVYALQDTDMLALKLTNMSEFLKLEDACSTDGMSDIGNATENNKLLLSEYLASLDIAPENVSPSSINNDLKKLLLQKELPNNKLFIFLTDTKVLKNDVWLKIYPFSSNKTENLKFAIGLIYENQVDKNSSLGILHIDKWHNTHANNHSVMRLHINDSGVVGQVASAFISLLPGHYDSREIKIEGPVWEATERDFMISLVLPTSNGVLGLDLYWSDLAEDIVYFKGANEKKRAFVMDFSGIVLMHSFFPRPESASEKIKFTKLENVETYSFISTVKSEMLANSSGNMTMSENNSTKSIIYSWKWIENLYIACIVSEVREPVVFNKTAKLFIRNNREILFHRLDLFPPKTGKMCRHFKQIATIDHGTVYLSPSSFQSPFTYLYDMGDGQEAVTYMQNYLAYLKSVAHGLLSNPGLKNEIQQDVGFLNSILTFYKRQHLHGPYSKYIVRRYAVTESGVLVMFPGTVLEYDYEPVRRPWYTYAIENPGKIILTPPNLDVGGAGYVISISYAVQTTYLPTIVVSMDVTMGFLYKLLTDSLPLCAMPYLKCFIMNNRGYLVSHPGLMDPNSSGPIEQQHITHKESMIAIDMLNHKGFVTKRLCNNFFDKTIQRFYEFNTSLPNVLSNVVSGDHCVHYYIAAIPGTNAFIGLVNASCSVGAFCPCSMFDRLCLNCNRMEQTECECPCECSSELYECPNANISRFNKDIPLCGMMLENNNHKSHYFHNFAENLKSCFDFQCETYTTHSSCLGVLGCEWCQIDTDGRTPLSAPFCTSQSTCFNGVLGAVTPYGEGTFGHVNRDAFGSYSAIGPVAGCIVTVSLVIAVAMYCYRQNVTTASCHNLYVDGPAETWHDADVQMSHLQSDDNHDLSGQDKLLPAMEIEAPISPYRVVTGYRRPHTAGGSDHGYSTMTPHEDSEATGFSVNEPIVLSDDTKSDVSCPLPAKIKPRLKTTDLNITVLPCGKNSVLAPVTVHRHMEAS</sequence>
<dbReference type="EMBL" id="CADEBC010000135">
    <property type="protein sequence ID" value="CAB3223892.1"/>
    <property type="molecule type" value="Genomic_DNA"/>
</dbReference>
<evidence type="ECO:0000256" key="2">
    <source>
        <dbReference type="SAM" id="SignalP"/>
    </source>
</evidence>
<keyword evidence="1" id="KW-0472">Membrane</keyword>
<dbReference type="GO" id="GO:0005245">
    <property type="term" value="F:voltage-gated calcium channel activity"/>
    <property type="evidence" value="ECO:0007669"/>
    <property type="project" value="TreeGrafter"/>
</dbReference>